<organism evidence="1 2">
    <name type="scientific">Alkalibacterium indicireducens</name>
    <dbReference type="NCBI Taxonomy" id="398758"/>
    <lineage>
        <taxon>Bacteria</taxon>
        <taxon>Bacillati</taxon>
        <taxon>Bacillota</taxon>
        <taxon>Bacilli</taxon>
        <taxon>Lactobacillales</taxon>
        <taxon>Carnobacteriaceae</taxon>
        <taxon>Alkalibacterium</taxon>
    </lineage>
</organism>
<dbReference type="RefSeq" id="WP_346023559.1">
    <property type="nucleotide sequence ID" value="NZ_BAAADA010000002.1"/>
</dbReference>
<accession>A0ABN1ACT3</accession>
<gene>
    <name evidence="1" type="ORF">GCM10008936_00210</name>
</gene>
<dbReference type="Proteomes" id="UP001410648">
    <property type="component" value="Unassembled WGS sequence"/>
</dbReference>
<proteinExistence type="predicted"/>
<evidence type="ECO:0000313" key="1">
    <source>
        <dbReference type="EMBL" id="GAA0473322.1"/>
    </source>
</evidence>
<dbReference type="SUPFAM" id="SSF75005">
    <property type="entry name" value="Arabinanase/levansucrase/invertase"/>
    <property type="match status" value="1"/>
</dbReference>
<reference evidence="2" key="1">
    <citation type="journal article" date="2019" name="Int. J. Syst. Evol. Microbiol.">
        <title>The Global Catalogue of Microorganisms (GCM) 10K type strain sequencing project: providing services to taxonomists for standard genome sequencing and annotation.</title>
        <authorList>
            <consortium name="The Broad Institute Genomics Platform"/>
            <consortium name="The Broad Institute Genome Sequencing Center for Infectious Disease"/>
            <person name="Wu L."/>
            <person name="Ma J."/>
        </authorList>
    </citation>
    <scope>NUCLEOTIDE SEQUENCE [LARGE SCALE GENOMIC DNA]</scope>
    <source>
        <strain evidence="2">JCM 14232</strain>
    </source>
</reference>
<evidence type="ECO:0008006" key="3">
    <source>
        <dbReference type="Google" id="ProtNLM"/>
    </source>
</evidence>
<sequence length="544" mass="63156">MKKLYNNIKLPEEWPPKYEEQNLDEPLKVPYLENKQEIINIDTGRQLFVDDFLIEDTNLKRSFPKPEVSKESIFKPETPLELNGGYNPCATPFNDGIFFDEEENKFKMWYHAGWFNGVGYAESKDGENWVRLQELYPERESESVLNIKPNQIRDGAAVWIDKETNNKDERYKMLIFFREYDFEIHYYHQKPKHAHDDPHSVPPKERTVLFKSGNGLDWTEMSEVGPSGDNTGFFYNPFRKKWVFSLRTFSQLDRRVRTRGYIETDNFFDKSIWGKDNISFWSRSDIFDAPDEDLGYYTQLYDLNAIAYESLMIGTFSIFMGPPNNIAGKRKMPKICDLKLGFSRDGFHWERPDYSNFISSSREKGTWNYGYAHPVNGGYVVLKDEIYIYFSMFSGQSPKFDTHKYAGGNLGLAKLRRDGFAYMTDVENSGNLLTNTIEFSGNHLFVNTNCLKGKLYAEILDENYNVIDGFSADESIAIKNQDNTKTQLTWQIESIGKLKNRPVKIRFYLENAELYSFWVAKESDGKSNGFLGAGGPGFTEGRDC</sequence>
<comment type="caution">
    <text evidence="1">The sequence shown here is derived from an EMBL/GenBank/DDBJ whole genome shotgun (WGS) entry which is preliminary data.</text>
</comment>
<name>A0ABN1ACT3_9LACT</name>
<evidence type="ECO:0000313" key="2">
    <source>
        <dbReference type="Proteomes" id="UP001410648"/>
    </source>
</evidence>
<dbReference type="EMBL" id="BAAADA010000002">
    <property type="protein sequence ID" value="GAA0473322.1"/>
    <property type="molecule type" value="Genomic_DNA"/>
</dbReference>
<dbReference type="InterPro" id="IPR023296">
    <property type="entry name" value="Glyco_hydro_beta-prop_sf"/>
</dbReference>
<dbReference type="Gene3D" id="2.115.10.20">
    <property type="entry name" value="Glycosyl hydrolase domain, family 43"/>
    <property type="match status" value="1"/>
</dbReference>
<protein>
    <recommendedName>
        <fullName evidence="3">Glycosyl hydrolase family 32</fullName>
    </recommendedName>
</protein>
<keyword evidence="2" id="KW-1185">Reference proteome</keyword>